<feature type="transmembrane region" description="Helical" evidence="1">
    <location>
        <begin position="40"/>
        <end position="56"/>
    </location>
</feature>
<evidence type="ECO:0000256" key="1">
    <source>
        <dbReference type="SAM" id="Phobius"/>
    </source>
</evidence>
<geneLocation type="mitochondrion" evidence="2"/>
<dbReference type="AlphaFoldDB" id="A0A140F2Z6"/>
<organism evidence="2">
    <name type="scientific">Monodopsis sp. MarTras21</name>
    <dbReference type="NCBI Taxonomy" id="1745953"/>
    <lineage>
        <taxon>Eukaryota</taxon>
        <taxon>Sar</taxon>
        <taxon>Stramenopiles</taxon>
        <taxon>Ochrophyta</taxon>
        <taxon>Eustigmatophyceae</taxon>
        <taxon>Eustigmatales</taxon>
        <taxon>Monodopsidaceae</taxon>
        <taxon>Monodopsis</taxon>
    </lineage>
</organism>
<keyword evidence="1" id="KW-0812">Transmembrane</keyword>
<keyword evidence="1" id="KW-0472">Membrane</keyword>
<accession>A0A140F2Z6</accession>
<gene>
    <name evidence="2" type="primary">orfZ</name>
</gene>
<feature type="transmembrane region" description="Helical" evidence="1">
    <location>
        <begin position="7"/>
        <end position="28"/>
    </location>
</feature>
<evidence type="ECO:0000313" key="2">
    <source>
        <dbReference type="EMBL" id="AML60780.1"/>
    </source>
</evidence>
<reference evidence="2" key="1">
    <citation type="journal article" date="2016" name="Genome Biol. Evol.">
        <title>A Comparative Analysis of Mitochondrial Genomes in Eustigmatophyte Algae.</title>
        <authorList>
            <person name="Sevcikova T."/>
            <person name="Klimes V."/>
            <person name="Zbrankova V."/>
            <person name="Strnad H."/>
            <person name="Hroudova M."/>
            <person name="Vlcek C."/>
            <person name="Elias M."/>
        </authorList>
    </citation>
    <scope>NUCLEOTIDE SEQUENCE</scope>
    <source>
        <strain evidence="2">MarTras 21</strain>
    </source>
</reference>
<keyword evidence="1" id="KW-1133">Transmembrane helix</keyword>
<sequence>MMKKIFSALLSICFLYLWYRFFIFFLHFCFDCEHMIVDDFRLWFLFLMAFYFSEFHDKKY</sequence>
<protein>
    <submittedName>
        <fullName evidence="2">Uncharacterized protein</fullName>
    </submittedName>
</protein>
<proteinExistence type="predicted"/>
<keyword evidence="2" id="KW-0496">Mitochondrion</keyword>
<name>A0A140F2Z6_9STRA</name>
<dbReference type="EMBL" id="KU501222">
    <property type="protein sequence ID" value="AML60780.1"/>
    <property type="molecule type" value="Genomic_DNA"/>
</dbReference>